<keyword evidence="1" id="KW-1133">Transmembrane helix</keyword>
<feature type="transmembrane region" description="Helical" evidence="1">
    <location>
        <begin position="20"/>
        <end position="43"/>
    </location>
</feature>
<feature type="transmembrane region" description="Helical" evidence="1">
    <location>
        <begin position="94"/>
        <end position="122"/>
    </location>
</feature>
<name>A0A653DV02_CALMS</name>
<reference evidence="2 3" key="1">
    <citation type="submission" date="2019-01" db="EMBL/GenBank/DDBJ databases">
        <authorList>
            <person name="Sayadi A."/>
        </authorList>
    </citation>
    <scope>NUCLEOTIDE SEQUENCE [LARGE SCALE GENOMIC DNA]</scope>
</reference>
<evidence type="ECO:0000313" key="2">
    <source>
        <dbReference type="EMBL" id="VEN64039.1"/>
    </source>
</evidence>
<sequence>MLLYNKVMINKIFDYNYRKYNNLLTWFYVLQLSSPYSFIKFFPNCTFFPNIHLWLFRLDFYRFFFNIYFTFSFVCLLYNIIFISFCFINILRFLWCLICYGCYFNIILFLFRWYFFIIIFTIR</sequence>
<keyword evidence="3" id="KW-1185">Reference proteome</keyword>
<protein>
    <submittedName>
        <fullName evidence="2">Uncharacterized protein</fullName>
    </submittedName>
</protein>
<evidence type="ECO:0000256" key="1">
    <source>
        <dbReference type="SAM" id="Phobius"/>
    </source>
</evidence>
<keyword evidence="1" id="KW-0812">Transmembrane</keyword>
<dbReference type="EMBL" id="CAACVG010015058">
    <property type="protein sequence ID" value="VEN64039.1"/>
    <property type="molecule type" value="Genomic_DNA"/>
</dbReference>
<dbReference type="OrthoDB" id="444127at2759"/>
<proteinExistence type="predicted"/>
<gene>
    <name evidence="2" type="ORF">CALMAC_LOCUS20684</name>
</gene>
<evidence type="ECO:0000313" key="3">
    <source>
        <dbReference type="Proteomes" id="UP000410492"/>
    </source>
</evidence>
<accession>A0A653DV02</accession>
<feature type="transmembrane region" description="Helical" evidence="1">
    <location>
        <begin position="63"/>
        <end position="87"/>
    </location>
</feature>
<organism evidence="2 3">
    <name type="scientific">Callosobruchus maculatus</name>
    <name type="common">Southern cowpea weevil</name>
    <name type="synonym">Pulse bruchid</name>
    <dbReference type="NCBI Taxonomy" id="64391"/>
    <lineage>
        <taxon>Eukaryota</taxon>
        <taxon>Metazoa</taxon>
        <taxon>Ecdysozoa</taxon>
        <taxon>Arthropoda</taxon>
        <taxon>Hexapoda</taxon>
        <taxon>Insecta</taxon>
        <taxon>Pterygota</taxon>
        <taxon>Neoptera</taxon>
        <taxon>Endopterygota</taxon>
        <taxon>Coleoptera</taxon>
        <taxon>Polyphaga</taxon>
        <taxon>Cucujiformia</taxon>
        <taxon>Chrysomeloidea</taxon>
        <taxon>Chrysomelidae</taxon>
        <taxon>Bruchinae</taxon>
        <taxon>Bruchini</taxon>
        <taxon>Callosobruchus</taxon>
    </lineage>
</organism>
<dbReference type="AlphaFoldDB" id="A0A653DV02"/>
<dbReference type="Proteomes" id="UP000410492">
    <property type="component" value="Unassembled WGS sequence"/>
</dbReference>
<keyword evidence="1" id="KW-0472">Membrane</keyword>